<sequence length="376" mass="42153">MSHGYFQHEGITFPGLLYSPRGIEAAREFPVYDDDVFNVTYQKSGTVWMLEILSLIHSNGDPQWVQSVPNWDRGPWLETLLGLRRARGCPRPRLLSSHLPVQLFPKAFFGSKAKVIYTVRNPKDVLVSLYHFARIFRPYKDPGTLEQFMERFLQGDVPFGSWFDHVRGWMELRGQENFFCISYEELQQDLRGSVRRLCQFLDRPLGGAAVDAIVANASFAAMSSNRMSNFSLSPRFILDMRRGTFLRKGISGDWKNHLTPEQSARFDHVYRERMGGVGLTFPWDPPEEEPEAPPTEDTPTEATPTEDTPPPPVTPPPPIEAPPSEALPTSSHDPAPSRALPPTEATPTVAPPTVAPPIEATPPSYQDPAPTEPPPP</sequence>
<evidence type="ECO:0000256" key="2">
    <source>
        <dbReference type="ARBA" id="ARBA00005771"/>
    </source>
</evidence>
<evidence type="ECO:0000313" key="7">
    <source>
        <dbReference type="Ensembl" id="ENSMUNP00000024939.1"/>
    </source>
</evidence>
<dbReference type="AlphaFoldDB" id="A0A8V5GM86"/>
<reference evidence="7" key="3">
    <citation type="submission" date="2025-09" db="UniProtKB">
        <authorList>
            <consortium name="Ensembl"/>
        </authorList>
    </citation>
    <scope>IDENTIFICATION</scope>
</reference>
<comment type="subcellular location">
    <subcellularLocation>
        <location evidence="1">Cytoplasm</location>
    </subcellularLocation>
</comment>
<evidence type="ECO:0000256" key="3">
    <source>
        <dbReference type="ARBA" id="ARBA00022490"/>
    </source>
</evidence>
<dbReference type="PANTHER" id="PTHR11783">
    <property type="entry name" value="SULFOTRANSFERASE SULT"/>
    <property type="match status" value="1"/>
</dbReference>
<name>A0A8V5GM86_MELUD</name>
<accession>A0A8V5GM86</accession>
<gene>
    <name evidence="7" type="primary">LOC117437738</name>
</gene>
<reference evidence="7" key="2">
    <citation type="submission" date="2025-08" db="UniProtKB">
        <authorList>
            <consortium name="Ensembl"/>
        </authorList>
    </citation>
    <scope>IDENTIFICATION</scope>
</reference>
<proteinExistence type="inferred from homology"/>
<feature type="region of interest" description="Disordered" evidence="6">
    <location>
        <begin position="277"/>
        <end position="376"/>
    </location>
</feature>
<keyword evidence="4 5" id="KW-0808">Transferase</keyword>
<dbReference type="Ensembl" id="ENSMUNT00000026027.1">
    <property type="protein sequence ID" value="ENSMUNP00000024939.1"/>
    <property type="gene ID" value="ENSMUNG00000019083.1"/>
</dbReference>
<evidence type="ECO:0000256" key="5">
    <source>
        <dbReference type="RuleBase" id="RU361155"/>
    </source>
</evidence>
<reference evidence="7" key="1">
    <citation type="submission" date="2020-03" db="EMBL/GenBank/DDBJ databases">
        <title>Melopsittacus undulatus (budgerigar) genome, bMelUnd1, maternal haplotype with Z.</title>
        <authorList>
            <person name="Gedman G."/>
            <person name="Mountcastle J."/>
            <person name="Haase B."/>
            <person name="Formenti G."/>
            <person name="Wright T."/>
            <person name="Apodaca J."/>
            <person name="Pelan S."/>
            <person name="Chow W."/>
            <person name="Rhie A."/>
            <person name="Howe K."/>
            <person name="Fedrigo O."/>
            <person name="Jarvis E.D."/>
        </authorList>
    </citation>
    <scope>NUCLEOTIDE SEQUENCE [LARGE SCALE GENOMIC DNA]</scope>
</reference>
<protein>
    <recommendedName>
        <fullName evidence="5">Sulfotransferase</fullName>
        <ecNumber evidence="5">2.8.2.-</ecNumber>
    </recommendedName>
</protein>
<dbReference type="GO" id="GO:0005737">
    <property type="term" value="C:cytoplasm"/>
    <property type="evidence" value="ECO:0007669"/>
    <property type="project" value="UniProtKB-SubCell"/>
</dbReference>
<keyword evidence="8" id="KW-1185">Reference proteome</keyword>
<feature type="compositionally biased region" description="Pro residues" evidence="6">
    <location>
        <begin position="307"/>
        <end position="321"/>
    </location>
</feature>
<dbReference type="GO" id="GO:0008146">
    <property type="term" value="F:sulfotransferase activity"/>
    <property type="evidence" value="ECO:0007669"/>
    <property type="project" value="InterPro"/>
</dbReference>
<organism evidence="7 8">
    <name type="scientific">Melopsittacus undulatus</name>
    <name type="common">Budgerigar</name>
    <name type="synonym">Psittacus undulatus</name>
    <dbReference type="NCBI Taxonomy" id="13146"/>
    <lineage>
        <taxon>Eukaryota</taxon>
        <taxon>Metazoa</taxon>
        <taxon>Chordata</taxon>
        <taxon>Craniata</taxon>
        <taxon>Vertebrata</taxon>
        <taxon>Euteleostomi</taxon>
        <taxon>Archelosauria</taxon>
        <taxon>Archosauria</taxon>
        <taxon>Dinosauria</taxon>
        <taxon>Saurischia</taxon>
        <taxon>Theropoda</taxon>
        <taxon>Coelurosauria</taxon>
        <taxon>Aves</taxon>
        <taxon>Neognathae</taxon>
        <taxon>Neoaves</taxon>
        <taxon>Telluraves</taxon>
        <taxon>Australaves</taxon>
        <taxon>Psittaciformes</taxon>
        <taxon>Psittaculidae</taxon>
        <taxon>Melopsittacus</taxon>
    </lineage>
</organism>
<evidence type="ECO:0000256" key="4">
    <source>
        <dbReference type="ARBA" id="ARBA00022679"/>
    </source>
</evidence>
<feature type="compositionally biased region" description="Low complexity" evidence="6">
    <location>
        <begin position="295"/>
        <end position="306"/>
    </location>
</feature>
<evidence type="ECO:0000313" key="8">
    <source>
        <dbReference type="Proteomes" id="UP000694405"/>
    </source>
</evidence>
<dbReference type="EC" id="2.8.2.-" evidence="5"/>
<dbReference type="InterPro" id="IPR000863">
    <property type="entry name" value="Sulfotransferase_dom"/>
</dbReference>
<dbReference type="SUPFAM" id="SSF52540">
    <property type="entry name" value="P-loop containing nucleoside triphosphate hydrolases"/>
    <property type="match status" value="1"/>
</dbReference>
<keyword evidence="3" id="KW-0963">Cytoplasm</keyword>
<dbReference type="Gene3D" id="3.40.50.300">
    <property type="entry name" value="P-loop containing nucleotide triphosphate hydrolases"/>
    <property type="match status" value="1"/>
</dbReference>
<dbReference type="Proteomes" id="UP000694405">
    <property type="component" value="Chromosome 27"/>
</dbReference>
<dbReference type="Pfam" id="PF00685">
    <property type="entry name" value="Sulfotransfer_1"/>
    <property type="match status" value="1"/>
</dbReference>
<dbReference type="FunFam" id="3.40.50.300:FF:000433">
    <property type="entry name" value="Estrogen sulfotransferase"/>
    <property type="match status" value="1"/>
</dbReference>
<evidence type="ECO:0000256" key="1">
    <source>
        <dbReference type="ARBA" id="ARBA00004496"/>
    </source>
</evidence>
<evidence type="ECO:0000256" key="6">
    <source>
        <dbReference type="SAM" id="MobiDB-lite"/>
    </source>
</evidence>
<comment type="similarity">
    <text evidence="2 5">Belongs to the sulfotransferase 1 family.</text>
</comment>
<dbReference type="InterPro" id="IPR027417">
    <property type="entry name" value="P-loop_NTPase"/>
</dbReference>